<dbReference type="PANTHER" id="PTHR23324:SF87">
    <property type="entry name" value="CRAL-TRIO DOMAIN-CONTAINING PROTEIN C34C12.6"/>
    <property type="match status" value="1"/>
</dbReference>
<dbReference type="InterPro" id="IPR036598">
    <property type="entry name" value="GOLD_dom_sf"/>
</dbReference>
<accession>A0AAD8EWI0</accession>
<dbReference type="Gene3D" id="2.60.120.680">
    <property type="entry name" value="GOLD domain"/>
    <property type="match status" value="1"/>
</dbReference>
<feature type="domain" description="GOLD" evidence="2">
    <location>
        <begin position="296"/>
        <end position="395"/>
    </location>
</feature>
<feature type="domain" description="CRAL-TRIO" evidence="1">
    <location>
        <begin position="102"/>
        <end position="270"/>
    </location>
</feature>
<proteinExistence type="predicted"/>
<reference evidence="3" key="2">
    <citation type="submission" date="2023-04" db="EMBL/GenBank/DDBJ databases">
        <authorList>
            <person name="Bu L."/>
            <person name="Lu L."/>
            <person name="Laidemitt M.R."/>
            <person name="Zhang S.M."/>
            <person name="Mutuku M."/>
            <person name="Mkoji G."/>
            <person name="Steinauer M."/>
            <person name="Loker E.S."/>
        </authorList>
    </citation>
    <scope>NUCLEOTIDE SEQUENCE</scope>
    <source>
        <strain evidence="3">KasaAsao</strain>
        <tissue evidence="3">Whole Snail</tissue>
    </source>
</reference>
<dbReference type="PANTHER" id="PTHR23324">
    <property type="entry name" value="SEC14 RELATED PROTEIN"/>
    <property type="match status" value="1"/>
</dbReference>
<dbReference type="PROSITE" id="PS50866">
    <property type="entry name" value="GOLD"/>
    <property type="match status" value="1"/>
</dbReference>
<dbReference type="EMBL" id="JASAOG010000264">
    <property type="protein sequence ID" value="KAK0041706.1"/>
    <property type="molecule type" value="Genomic_DNA"/>
</dbReference>
<dbReference type="SUPFAM" id="SSF52087">
    <property type="entry name" value="CRAL/TRIO domain"/>
    <property type="match status" value="1"/>
</dbReference>
<dbReference type="InterPro" id="IPR051064">
    <property type="entry name" value="SEC14/CRAL-TRIO_domain"/>
</dbReference>
<reference evidence="3" key="1">
    <citation type="journal article" date="2023" name="PLoS Negl. Trop. Dis.">
        <title>A genome sequence for Biomphalaria pfeifferi, the major vector snail for the human-infecting parasite Schistosoma mansoni.</title>
        <authorList>
            <person name="Bu L."/>
            <person name="Lu L."/>
            <person name="Laidemitt M.R."/>
            <person name="Zhang S.M."/>
            <person name="Mutuku M."/>
            <person name="Mkoji G."/>
            <person name="Steinauer M."/>
            <person name="Loker E.S."/>
        </authorList>
    </citation>
    <scope>NUCLEOTIDE SEQUENCE</scope>
    <source>
        <strain evidence="3">KasaAsao</strain>
    </source>
</reference>
<dbReference type="Gene3D" id="3.40.525.10">
    <property type="entry name" value="CRAL-TRIO lipid binding domain"/>
    <property type="match status" value="1"/>
</dbReference>
<dbReference type="PROSITE" id="PS50191">
    <property type="entry name" value="CRAL_TRIO"/>
    <property type="match status" value="1"/>
</dbReference>
<dbReference type="SMART" id="SM00516">
    <property type="entry name" value="SEC14"/>
    <property type="match status" value="1"/>
</dbReference>
<dbReference type="CDD" id="cd00170">
    <property type="entry name" value="SEC14"/>
    <property type="match status" value="1"/>
</dbReference>
<dbReference type="InterPro" id="IPR001251">
    <property type="entry name" value="CRAL-TRIO_dom"/>
</dbReference>
<evidence type="ECO:0000259" key="2">
    <source>
        <dbReference type="PROSITE" id="PS50866"/>
    </source>
</evidence>
<dbReference type="GO" id="GO:0005737">
    <property type="term" value="C:cytoplasm"/>
    <property type="evidence" value="ECO:0007669"/>
    <property type="project" value="TreeGrafter"/>
</dbReference>
<evidence type="ECO:0000259" key="1">
    <source>
        <dbReference type="PROSITE" id="PS50191"/>
    </source>
</evidence>
<dbReference type="Pfam" id="PF00650">
    <property type="entry name" value="CRAL_TRIO"/>
    <property type="match status" value="1"/>
</dbReference>
<protein>
    <submittedName>
        <fullName evidence="3">SEC14-like protein 6</fullName>
    </submittedName>
</protein>
<gene>
    <name evidence="3" type="ORF">Bpfe_028850</name>
</gene>
<dbReference type="AlphaFoldDB" id="A0AAD8EWI0"/>
<name>A0AAD8EWI0_BIOPF</name>
<dbReference type="Proteomes" id="UP001233172">
    <property type="component" value="Unassembled WGS sequence"/>
</dbReference>
<comment type="caution">
    <text evidence="3">The sequence shown here is derived from an EMBL/GenBank/DDBJ whole genome shotgun (WGS) entry which is preliminary data.</text>
</comment>
<organism evidence="3 4">
    <name type="scientific">Biomphalaria pfeifferi</name>
    <name type="common">Bloodfluke planorb</name>
    <name type="synonym">Freshwater snail</name>
    <dbReference type="NCBI Taxonomy" id="112525"/>
    <lineage>
        <taxon>Eukaryota</taxon>
        <taxon>Metazoa</taxon>
        <taxon>Spiralia</taxon>
        <taxon>Lophotrochozoa</taxon>
        <taxon>Mollusca</taxon>
        <taxon>Gastropoda</taxon>
        <taxon>Heterobranchia</taxon>
        <taxon>Euthyneura</taxon>
        <taxon>Panpulmonata</taxon>
        <taxon>Hygrophila</taxon>
        <taxon>Lymnaeoidea</taxon>
        <taxon>Planorbidae</taxon>
        <taxon>Biomphalaria</taxon>
    </lineage>
</organism>
<dbReference type="SUPFAM" id="SSF101576">
    <property type="entry name" value="Supernatant protein factor (SPF), C-terminal domain"/>
    <property type="match status" value="1"/>
</dbReference>
<dbReference type="InterPro" id="IPR036865">
    <property type="entry name" value="CRAL-TRIO_dom_sf"/>
</dbReference>
<evidence type="ECO:0000313" key="4">
    <source>
        <dbReference type="Proteomes" id="UP001233172"/>
    </source>
</evidence>
<keyword evidence="4" id="KW-1185">Reference proteome</keyword>
<sequence length="445" mass="50266">MNKKPSVVKLPRLPTDASSCCSQDSGTNDKTALAVRRLRSRLLSLRQHPIYGPKIDTSTSALLKWLKVSGNDVFAADGKIRRSLELKEKMKVESLVNHTIKVPQILRSGYPGGVCGEDREGSPVYYELCGLVELKDILQSAGKDAFFRFKFFQHELLLEFLKELSQQREETALVVVDLQFCQKEDLCTANLTVLSELLHLLIDNYPTMIKEIVCINVPDLPELLTAQNLFKRDVYNMISVTGRKYTRRLKKKIAITQWPIYLGGKKHCDGTRPYVSLDIEYSVKVPQLILQQDATNEKLIYTVGPGIRKVEEYHVAAAGSILTWDFDLISSPVNFAIYANSLGQNNRLMHSAGLTLDTDMRSGSVDCKMAGRYLFVVDNKVTTESPVQVSYRVTVVPPHSYVTRLAPMLPLVRQIKQKTAPSIYRRRDHVTNTFSTPNVDWLNSI</sequence>
<dbReference type="InterPro" id="IPR009038">
    <property type="entry name" value="GOLD_dom"/>
</dbReference>
<evidence type="ECO:0000313" key="3">
    <source>
        <dbReference type="EMBL" id="KAK0041706.1"/>
    </source>
</evidence>